<proteinExistence type="predicted"/>
<evidence type="ECO:0000256" key="1">
    <source>
        <dbReference type="ARBA" id="ARBA00023125"/>
    </source>
</evidence>
<feature type="domain" description="HTH tetR-type" evidence="4">
    <location>
        <begin position="39"/>
        <end position="99"/>
    </location>
</feature>
<dbReference type="PROSITE" id="PS50977">
    <property type="entry name" value="HTH_TETR_2"/>
    <property type="match status" value="1"/>
</dbReference>
<evidence type="ECO:0000256" key="3">
    <source>
        <dbReference type="SAM" id="MobiDB-lite"/>
    </source>
</evidence>
<dbReference type="Gene3D" id="1.10.357.10">
    <property type="entry name" value="Tetracycline Repressor, domain 2"/>
    <property type="match status" value="1"/>
</dbReference>
<dbReference type="AlphaFoldDB" id="A0A379M5B0"/>
<dbReference type="InterPro" id="IPR050109">
    <property type="entry name" value="HTH-type_TetR-like_transc_reg"/>
</dbReference>
<dbReference type="Pfam" id="PF00440">
    <property type="entry name" value="TetR_N"/>
    <property type="match status" value="1"/>
</dbReference>
<evidence type="ECO:0000256" key="2">
    <source>
        <dbReference type="PROSITE-ProRule" id="PRU00335"/>
    </source>
</evidence>
<dbReference type="GO" id="GO:0000976">
    <property type="term" value="F:transcription cis-regulatory region binding"/>
    <property type="evidence" value="ECO:0007669"/>
    <property type="project" value="TreeGrafter"/>
</dbReference>
<feature type="DNA-binding region" description="H-T-H motif" evidence="2">
    <location>
        <begin position="62"/>
        <end position="81"/>
    </location>
</feature>
<dbReference type="RefSeq" id="WP_064064008.1">
    <property type="nucleotide sequence ID" value="NZ_LPZN01000022.1"/>
</dbReference>
<gene>
    <name evidence="5" type="primary">kstR_5</name>
    <name evidence="5" type="ORF">NCTC13296_03611</name>
</gene>
<dbReference type="GO" id="GO:0003700">
    <property type="term" value="F:DNA-binding transcription factor activity"/>
    <property type="evidence" value="ECO:0007669"/>
    <property type="project" value="TreeGrafter"/>
</dbReference>
<evidence type="ECO:0000313" key="5">
    <source>
        <dbReference type="EMBL" id="SUE16718.1"/>
    </source>
</evidence>
<dbReference type="InterPro" id="IPR041642">
    <property type="entry name" value="KstR_C"/>
</dbReference>
<evidence type="ECO:0000259" key="4">
    <source>
        <dbReference type="PROSITE" id="PS50977"/>
    </source>
</evidence>
<dbReference type="InterPro" id="IPR001647">
    <property type="entry name" value="HTH_TetR"/>
</dbReference>
<protein>
    <submittedName>
        <fullName evidence="5">TetR family transcriptional regulator</fullName>
    </submittedName>
</protein>
<reference evidence="5 6" key="1">
    <citation type="submission" date="2018-06" db="EMBL/GenBank/DDBJ databases">
        <authorList>
            <consortium name="Pathogen Informatics"/>
            <person name="Doyle S."/>
        </authorList>
    </citation>
    <scope>NUCLEOTIDE SEQUENCE [LARGE SCALE GENOMIC DNA]</scope>
    <source>
        <strain evidence="5 6">NCTC13296</strain>
    </source>
</reference>
<organism evidence="5 6">
    <name type="scientific">Rhodococcus gordoniae</name>
    <dbReference type="NCBI Taxonomy" id="223392"/>
    <lineage>
        <taxon>Bacteria</taxon>
        <taxon>Bacillati</taxon>
        <taxon>Actinomycetota</taxon>
        <taxon>Actinomycetes</taxon>
        <taxon>Mycobacteriales</taxon>
        <taxon>Nocardiaceae</taxon>
        <taxon>Rhodococcus</taxon>
    </lineage>
</organism>
<evidence type="ECO:0000313" key="6">
    <source>
        <dbReference type="Proteomes" id="UP000254569"/>
    </source>
</evidence>
<dbReference type="EMBL" id="UGVI01000001">
    <property type="protein sequence ID" value="SUE16718.1"/>
    <property type="molecule type" value="Genomic_DNA"/>
</dbReference>
<dbReference type="PANTHER" id="PTHR30055:SF242">
    <property type="entry name" value="HTH-TYPE TRANSCRIPTIONAL REPRESSOR KSTR"/>
    <property type="match status" value="1"/>
</dbReference>
<feature type="region of interest" description="Disordered" evidence="3">
    <location>
        <begin position="1"/>
        <end position="36"/>
    </location>
</feature>
<dbReference type="InterPro" id="IPR009057">
    <property type="entry name" value="Homeodomain-like_sf"/>
</dbReference>
<dbReference type="PRINTS" id="PR00455">
    <property type="entry name" value="HTHTETR"/>
</dbReference>
<dbReference type="OrthoDB" id="9809994at2"/>
<keyword evidence="6" id="KW-1185">Reference proteome</keyword>
<dbReference type="SUPFAM" id="SSF46689">
    <property type="entry name" value="Homeodomain-like"/>
    <property type="match status" value="1"/>
</dbReference>
<keyword evidence="1 2" id="KW-0238">DNA-binding</keyword>
<sequence length="227" mass="24255">MTEQSTTVTAGEGPAPAQTSRPALGSARSPGAGLRPAQRARYMRIIASAEGLASEGGYDAVQMRAVADRSGVALGTVYRYFPSKNHLLVVALVIEFETAAEAVATAEIPGDSAGERLMGVLRWVMPRVSENPLRYDALIRAAMFADASSAPELDRLGEVLTLLFAKASGIDIVTEEVLNAVRIIADVWMSALVAWVAGRQSVDDVLAHMDTAVTLVFDRLDRLQRAD</sequence>
<accession>A0A379M5B0</accession>
<dbReference type="Proteomes" id="UP000254569">
    <property type="component" value="Unassembled WGS sequence"/>
</dbReference>
<dbReference type="PANTHER" id="PTHR30055">
    <property type="entry name" value="HTH-TYPE TRANSCRIPTIONAL REGULATOR RUTR"/>
    <property type="match status" value="1"/>
</dbReference>
<name>A0A379M5B0_9NOCA</name>
<dbReference type="Pfam" id="PF17925">
    <property type="entry name" value="TetR_C_20"/>
    <property type="match status" value="1"/>
</dbReference>